<dbReference type="InterPro" id="IPR011989">
    <property type="entry name" value="ARM-like"/>
</dbReference>
<name>A0A5J4T3G2_9EUKA</name>
<evidence type="ECO:0000313" key="2">
    <source>
        <dbReference type="EMBL" id="KAA6352874.1"/>
    </source>
</evidence>
<proteinExistence type="predicted"/>
<dbReference type="SUPFAM" id="SSF48371">
    <property type="entry name" value="ARM repeat"/>
    <property type="match status" value="1"/>
</dbReference>
<reference evidence="2 3" key="1">
    <citation type="submission" date="2019-03" db="EMBL/GenBank/DDBJ databases">
        <title>Single cell metagenomics reveals metabolic interactions within the superorganism composed of flagellate Streblomastix strix and complex community of Bacteroidetes bacteria on its surface.</title>
        <authorList>
            <person name="Treitli S.C."/>
            <person name="Kolisko M."/>
            <person name="Husnik F."/>
            <person name="Keeling P."/>
            <person name="Hampl V."/>
        </authorList>
    </citation>
    <scope>NUCLEOTIDE SEQUENCE [LARGE SCALE GENOMIC DNA]</scope>
    <source>
        <strain evidence="2">ST1C</strain>
    </source>
</reference>
<sequence length="150" mass="17468">MSFFSRKSGSTLKEEKDENLEDVRVDYLFSSVMRDVFVPEESIDLLIKTKTRKQKQDMITQFQKVGGSANPNLILTKIRDNDSSKNLEKLLSELKKMTRTYANGFFSYGGINTLLEVINRRCKKKTKDLEDMNIVIECLHCIQELFRYPV</sequence>
<dbReference type="InterPro" id="IPR016024">
    <property type="entry name" value="ARM-type_fold"/>
</dbReference>
<dbReference type="Pfam" id="PF06371">
    <property type="entry name" value="Drf_GBD"/>
    <property type="match status" value="1"/>
</dbReference>
<accession>A0A5J4T3G2</accession>
<dbReference type="Gene3D" id="1.25.10.10">
    <property type="entry name" value="Leucine-rich Repeat Variant"/>
    <property type="match status" value="1"/>
</dbReference>
<protein>
    <recommendedName>
        <fullName evidence="1">Formin GTPase-binding domain-containing protein</fullName>
    </recommendedName>
</protein>
<gene>
    <name evidence="2" type="ORF">EZS28_051599</name>
</gene>
<organism evidence="2 3">
    <name type="scientific">Streblomastix strix</name>
    <dbReference type="NCBI Taxonomy" id="222440"/>
    <lineage>
        <taxon>Eukaryota</taxon>
        <taxon>Metamonada</taxon>
        <taxon>Preaxostyla</taxon>
        <taxon>Oxymonadida</taxon>
        <taxon>Streblomastigidae</taxon>
        <taxon>Streblomastix</taxon>
    </lineage>
</organism>
<dbReference type="GO" id="GO:0030036">
    <property type="term" value="P:actin cytoskeleton organization"/>
    <property type="evidence" value="ECO:0007669"/>
    <property type="project" value="InterPro"/>
</dbReference>
<evidence type="ECO:0000259" key="1">
    <source>
        <dbReference type="Pfam" id="PF06371"/>
    </source>
</evidence>
<dbReference type="EMBL" id="SNRW01039161">
    <property type="protein sequence ID" value="KAA6352874.1"/>
    <property type="molecule type" value="Genomic_DNA"/>
</dbReference>
<evidence type="ECO:0000313" key="3">
    <source>
        <dbReference type="Proteomes" id="UP000324800"/>
    </source>
</evidence>
<dbReference type="AlphaFoldDB" id="A0A5J4T3G2"/>
<dbReference type="GO" id="GO:0003779">
    <property type="term" value="F:actin binding"/>
    <property type="evidence" value="ECO:0007669"/>
    <property type="project" value="InterPro"/>
</dbReference>
<dbReference type="GO" id="GO:0031267">
    <property type="term" value="F:small GTPase binding"/>
    <property type="evidence" value="ECO:0007669"/>
    <property type="project" value="InterPro"/>
</dbReference>
<dbReference type="Proteomes" id="UP000324800">
    <property type="component" value="Unassembled WGS sequence"/>
</dbReference>
<comment type="caution">
    <text evidence="2">The sequence shown here is derived from an EMBL/GenBank/DDBJ whole genome shotgun (WGS) entry which is preliminary data.</text>
</comment>
<feature type="domain" description="Formin GTPase-binding" evidence="1">
    <location>
        <begin position="20"/>
        <end position="145"/>
    </location>
</feature>
<dbReference type="InterPro" id="IPR010473">
    <property type="entry name" value="GTPase-bd"/>
</dbReference>